<accession>A0A1Y1X2M6</accession>
<evidence type="ECO:0000313" key="2">
    <source>
        <dbReference type="EMBL" id="ORX80051.1"/>
    </source>
</evidence>
<dbReference type="SUPFAM" id="SSF81383">
    <property type="entry name" value="F-box domain"/>
    <property type="match status" value="1"/>
</dbReference>
<dbReference type="AlphaFoldDB" id="A0A1Y1X2M6"/>
<evidence type="ECO:0000313" key="3">
    <source>
        <dbReference type="Proteomes" id="UP000193498"/>
    </source>
</evidence>
<protein>
    <recommendedName>
        <fullName evidence="1">F-box domain-containing protein</fullName>
    </recommendedName>
</protein>
<organism evidence="2 3">
    <name type="scientific">Basidiobolus meristosporus CBS 931.73</name>
    <dbReference type="NCBI Taxonomy" id="1314790"/>
    <lineage>
        <taxon>Eukaryota</taxon>
        <taxon>Fungi</taxon>
        <taxon>Fungi incertae sedis</taxon>
        <taxon>Zoopagomycota</taxon>
        <taxon>Entomophthoromycotina</taxon>
        <taxon>Basidiobolomycetes</taxon>
        <taxon>Basidiobolales</taxon>
        <taxon>Basidiobolaceae</taxon>
        <taxon>Basidiobolus</taxon>
    </lineage>
</organism>
<dbReference type="InParanoid" id="A0A1Y1X2M6"/>
<dbReference type="CDD" id="cd09917">
    <property type="entry name" value="F-box_SF"/>
    <property type="match status" value="1"/>
</dbReference>
<feature type="domain" description="F-box" evidence="1">
    <location>
        <begin position="46"/>
        <end position="75"/>
    </location>
</feature>
<reference evidence="2 3" key="1">
    <citation type="submission" date="2016-07" db="EMBL/GenBank/DDBJ databases">
        <title>Pervasive Adenine N6-methylation of Active Genes in Fungi.</title>
        <authorList>
            <consortium name="DOE Joint Genome Institute"/>
            <person name="Mondo S.J."/>
            <person name="Dannebaum R.O."/>
            <person name="Kuo R.C."/>
            <person name="Labutti K."/>
            <person name="Haridas S."/>
            <person name="Kuo A."/>
            <person name="Salamov A."/>
            <person name="Ahrendt S.R."/>
            <person name="Lipzen A."/>
            <person name="Sullivan W."/>
            <person name="Andreopoulos W.B."/>
            <person name="Clum A."/>
            <person name="Lindquist E."/>
            <person name="Daum C."/>
            <person name="Ramamoorthy G.K."/>
            <person name="Gryganskyi A."/>
            <person name="Culley D."/>
            <person name="Magnuson J.K."/>
            <person name="James T.Y."/>
            <person name="O'Malley M.A."/>
            <person name="Stajich J.E."/>
            <person name="Spatafora J.W."/>
            <person name="Visel A."/>
            <person name="Grigoriev I.V."/>
        </authorList>
    </citation>
    <scope>NUCLEOTIDE SEQUENCE [LARGE SCALE GENOMIC DNA]</scope>
    <source>
        <strain evidence="2 3">CBS 931.73</strain>
    </source>
</reference>
<dbReference type="InterPro" id="IPR001810">
    <property type="entry name" value="F-box_dom"/>
</dbReference>
<sequence>MSFLSATRFEVEVRSLRTIYRADRVMDNLKELIERTPVFVTKSFILPIEILDRTLQYLDFATLQNIMNVSRQWHMLGLRTLKNQLRSSIEALKELLPKLDNGEIAMLIHNDHWKCYYRPPVPVSMLNQRLSKLIIGISNAQTASSST</sequence>
<dbReference type="InterPro" id="IPR036047">
    <property type="entry name" value="F-box-like_dom_sf"/>
</dbReference>
<name>A0A1Y1X2M6_9FUNG</name>
<proteinExistence type="predicted"/>
<comment type="caution">
    <text evidence="2">The sequence shown here is derived from an EMBL/GenBank/DDBJ whole genome shotgun (WGS) entry which is preliminary data.</text>
</comment>
<dbReference type="EMBL" id="MCFE01000758">
    <property type="protein sequence ID" value="ORX80051.1"/>
    <property type="molecule type" value="Genomic_DNA"/>
</dbReference>
<gene>
    <name evidence="2" type="ORF">K493DRAFT_308427</name>
</gene>
<evidence type="ECO:0000259" key="1">
    <source>
        <dbReference type="Pfam" id="PF00646"/>
    </source>
</evidence>
<dbReference type="Proteomes" id="UP000193498">
    <property type="component" value="Unassembled WGS sequence"/>
</dbReference>
<dbReference type="Pfam" id="PF00646">
    <property type="entry name" value="F-box"/>
    <property type="match status" value="1"/>
</dbReference>
<keyword evidence="3" id="KW-1185">Reference proteome</keyword>